<reference evidence="5 6" key="1">
    <citation type="submission" date="2020-03" db="EMBL/GenBank/DDBJ databases">
        <title>Metabolic flexibility allows generalist bacteria to become dominant in a frequently disturbed ecosystem.</title>
        <authorList>
            <person name="Chen Y.-J."/>
            <person name="Leung P.M."/>
            <person name="Bay S.K."/>
            <person name="Hugenholtz P."/>
            <person name="Kessler A.J."/>
            <person name="Shelley G."/>
            <person name="Waite D.W."/>
            <person name="Cook P.L."/>
            <person name="Greening C."/>
        </authorList>
    </citation>
    <scope>NUCLEOTIDE SEQUENCE [LARGE SCALE GENOMIC DNA]</scope>
    <source>
        <strain evidence="5">SS_bin_28</strain>
    </source>
</reference>
<organism evidence="5 6">
    <name type="scientific">Eiseniibacteriota bacterium</name>
    <dbReference type="NCBI Taxonomy" id="2212470"/>
    <lineage>
        <taxon>Bacteria</taxon>
        <taxon>Candidatus Eiseniibacteriota</taxon>
    </lineage>
</organism>
<dbReference type="InterPro" id="IPR018181">
    <property type="entry name" value="Heat_shock_70_CS"/>
</dbReference>
<comment type="similarity">
    <text evidence="1">Belongs to the heat shock protein 70 family.</text>
</comment>
<comment type="caution">
    <text evidence="5">The sequence shown here is derived from an EMBL/GenBank/DDBJ whole genome shotgun (WGS) entry which is preliminary data.</text>
</comment>
<gene>
    <name evidence="5" type="ORF">HKN21_10325</name>
</gene>
<evidence type="ECO:0000259" key="3">
    <source>
        <dbReference type="Pfam" id="PF02541"/>
    </source>
</evidence>
<dbReference type="InterPro" id="IPR050273">
    <property type="entry name" value="GppA/Ppx_hydrolase"/>
</dbReference>
<sequence length="505" mass="56373">MRVACVDNGSNAIRFVVADFTSPTDYSIVYSLREPVRMGHGVFIHGRLNASCMDRALEAYQRFKGEMDRLGVSHYRVVATSAIRESSNGQEFVDLVLKKTGIQIEVITGSEESRLALTAIKSRIPLGTRPWIIVDLGGGSVEVSLVDDSGILWSESHTMGSVRLLEDLSETSQDPGRFRRVLSEYISTLRVPSVIGQKKPAGFVATGGNIEAIAKIAGLEPNQDGVTVLSVRQLEATIDSLSRRSYRERVEELGLREDRADVILPAAMVYERLASLAGVAKLYVPNVGIKEGVLIDLVDDLSGHRKHEAELEAGIENACLRFGRRYFFDEAHGKQVTNLSRSLFDQLSEIHGLPEEKRRILTSAAMVHDVGSYISRKKHHRHTYYLVKNSEFSGLSPQDIDLVATVARFHRKSDPTPDHDAMNQLDPEDQEVVVKLAPLLRIADALDREHKQLVRSVKVNLRKDAVVFEVDADGEFLLEKAHFKKRGELFTQTFGPKVKIQLRRL</sequence>
<dbReference type="Pfam" id="PF02541">
    <property type="entry name" value="Ppx-GppA"/>
    <property type="match status" value="1"/>
</dbReference>
<dbReference type="CDD" id="cd24006">
    <property type="entry name" value="ASKHA_NBD_PPX_GppA"/>
    <property type="match status" value="1"/>
</dbReference>
<feature type="domain" description="Ppx/GppA phosphatase C-terminal" evidence="4">
    <location>
        <begin position="320"/>
        <end position="479"/>
    </location>
</feature>
<dbReference type="Gene3D" id="3.30.420.150">
    <property type="entry name" value="Exopolyphosphatase. Domain 2"/>
    <property type="match status" value="1"/>
</dbReference>
<name>A0A7Y2H2L4_UNCEI</name>
<dbReference type="InterPro" id="IPR003607">
    <property type="entry name" value="HD/PDEase_dom"/>
</dbReference>
<dbReference type="PANTHER" id="PTHR30005:SF0">
    <property type="entry name" value="RETROGRADE REGULATION PROTEIN 2"/>
    <property type="match status" value="1"/>
</dbReference>
<proteinExistence type="inferred from homology"/>
<dbReference type="CDD" id="cd00077">
    <property type="entry name" value="HDc"/>
    <property type="match status" value="1"/>
</dbReference>
<dbReference type="GO" id="GO:0016462">
    <property type="term" value="F:pyrophosphatase activity"/>
    <property type="evidence" value="ECO:0007669"/>
    <property type="project" value="TreeGrafter"/>
</dbReference>
<dbReference type="PROSITE" id="PS00329">
    <property type="entry name" value="HSP70_2"/>
    <property type="match status" value="1"/>
</dbReference>
<dbReference type="InterPro" id="IPR048950">
    <property type="entry name" value="Ppx_GppA_C"/>
</dbReference>
<dbReference type="SUPFAM" id="SSF53067">
    <property type="entry name" value="Actin-like ATPase domain"/>
    <property type="match status" value="2"/>
</dbReference>
<dbReference type="Gene3D" id="1.10.3210.10">
    <property type="entry name" value="Hypothetical protein af1432"/>
    <property type="match status" value="1"/>
</dbReference>
<dbReference type="InterPro" id="IPR043129">
    <property type="entry name" value="ATPase_NBD"/>
</dbReference>
<dbReference type="PANTHER" id="PTHR30005">
    <property type="entry name" value="EXOPOLYPHOSPHATASE"/>
    <property type="match status" value="1"/>
</dbReference>
<dbReference type="Pfam" id="PF21447">
    <property type="entry name" value="Ppx-GppA_III"/>
    <property type="match status" value="1"/>
</dbReference>
<keyword evidence="2" id="KW-0378">Hydrolase</keyword>
<dbReference type="AlphaFoldDB" id="A0A7Y2H2L4"/>
<dbReference type="Gene3D" id="3.30.420.40">
    <property type="match status" value="1"/>
</dbReference>
<evidence type="ECO:0000313" key="5">
    <source>
        <dbReference type="EMBL" id="NNF07145.1"/>
    </source>
</evidence>
<dbReference type="EMBL" id="JABDJR010000414">
    <property type="protein sequence ID" value="NNF07145.1"/>
    <property type="molecule type" value="Genomic_DNA"/>
</dbReference>
<evidence type="ECO:0000256" key="2">
    <source>
        <dbReference type="ARBA" id="ARBA00022801"/>
    </source>
</evidence>
<evidence type="ECO:0000259" key="4">
    <source>
        <dbReference type="Pfam" id="PF21447"/>
    </source>
</evidence>
<dbReference type="SUPFAM" id="SSF109604">
    <property type="entry name" value="HD-domain/PDEase-like"/>
    <property type="match status" value="1"/>
</dbReference>
<dbReference type="Proteomes" id="UP000547674">
    <property type="component" value="Unassembled WGS sequence"/>
</dbReference>
<accession>A0A7Y2H2L4</accession>
<evidence type="ECO:0000313" key="6">
    <source>
        <dbReference type="Proteomes" id="UP000547674"/>
    </source>
</evidence>
<dbReference type="PIRSF" id="PIRSF001267">
    <property type="entry name" value="Pyrophosphatase_GppA_Ppx"/>
    <property type="match status" value="1"/>
</dbReference>
<evidence type="ECO:0000256" key="1">
    <source>
        <dbReference type="ARBA" id="ARBA00007381"/>
    </source>
</evidence>
<protein>
    <submittedName>
        <fullName evidence="5">Ppx/GppA family phosphatase</fullName>
    </submittedName>
</protein>
<feature type="domain" description="Ppx/GppA phosphatase N-terminal" evidence="3">
    <location>
        <begin position="26"/>
        <end position="299"/>
    </location>
</feature>
<dbReference type="InterPro" id="IPR030673">
    <property type="entry name" value="PyroPPase_GppA_Ppx"/>
</dbReference>
<dbReference type="InterPro" id="IPR003695">
    <property type="entry name" value="Ppx_GppA_N"/>
</dbReference>